<feature type="transmembrane region" description="Helical" evidence="10">
    <location>
        <begin position="268"/>
        <end position="287"/>
    </location>
</feature>
<dbReference type="GO" id="GO:0015297">
    <property type="term" value="F:antiporter activity"/>
    <property type="evidence" value="ECO:0007669"/>
    <property type="project" value="UniProtKB-KW"/>
</dbReference>
<dbReference type="Pfam" id="PF00582">
    <property type="entry name" value="Usp"/>
    <property type="match status" value="1"/>
</dbReference>
<keyword evidence="8" id="KW-0406">Ion transport</keyword>
<feature type="transmembrane region" description="Helical" evidence="10">
    <location>
        <begin position="299"/>
        <end position="317"/>
    </location>
</feature>
<dbReference type="AlphaFoldDB" id="A0A1E5QFU6"/>
<evidence type="ECO:0000256" key="1">
    <source>
        <dbReference type="ARBA" id="ARBA00004141"/>
    </source>
</evidence>
<proteinExistence type="inferred from homology"/>
<comment type="subcellular location">
    <subcellularLocation>
        <location evidence="1">Membrane</location>
        <topology evidence="1">Multi-pass membrane protein</topology>
    </subcellularLocation>
</comment>
<evidence type="ECO:0000256" key="5">
    <source>
        <dbReference type="ARBA" id="ARBA00022449"/>
    </source>
</evidence>
<keyword evidence="6 10" id="KW-0812">Transmembrane</keyword>
<feature type="transmembrane region" description="Helical" evidence="10">
    <location>
        <begin position="36"/>
        <end position="53"/>
    </location>
</feature>
<evidence type="ECO:0000259" key="12">
    <source>
        <dbReference type="Pfam" id="PF00999"/>
    </source>
</evidence>
<protein>
    <submittedName>
        <fullName evidence="13">Cation:proton antiporter</fullName>
    </submittedName>
</protein>
<feature type="transmembrane region" description="Helical" evidence="10">
    <location>
        <begin position="60"/>
        <end position="79"/>
    </location>
</feature>
<dbReference type="SUPFAM" id="SSF52402">
    <property type="entry name" value="Adenine nucleotide alpha hydrolases-like"/>
    <property type="match status" value="1"/>
</dbReference>
<comment type="similarity">
    <text evidence="3">Belongs to the universal stress protein A family.</text>
</comment>
<dbReference type="Gene3D" id="3.40.50.12370">
    <property type="match status" value="1"/>
</dbReference>
<gene>
    <name evidence="13" type="ORF">BH720_19050</name>
</gene>
<dbReference type="PANTHER" id="PTHR43562">
    <property type="entry name" value="NAPA-TYPE SODIUM/HYDROGEN ANTIPORTER"/>
    <property type="match status" value="1"/>
</dbReference>
<dbReference type="EMBL" id="MJGC01000086">
    <property type="protein sequence ID" value="OEJ73556.1"/>
    <property type="molecule type" value="Genomic_DNA"/>
</dbReference>
<feature type="transmembrane region" description="Helical" evidence="10">
    <location>
        <begin position="116"/>
        <end position="136"/>
    </location>
</feature>
<dbReference type="CDD" id="cd00293">
    <property type="entry name" value="USP-like"/>
    <property type="match status" value="1"/>
</dbReference>
<feature type="transmembrane region" description="Helical" evidence="10">
    <location>
        <begin position="85"/>
        <end position="104"/>
    </location>
</feature>
<dbReference type="Pfam" id="PF00999">
    <property type="entry name" value="Na_H_Exchanger"/>
    <property type="match status" value="1"/>
</dbReference>
<evidence type="ECO:0000256" key="9">
    <source>
        <dbReference type="ARBA" id="ARBA00023136"/>
    </source>
</evidence>
<evidence type="ECO:0000256" key="7">
    <source>
        <dbReference type="ARBA" id="ARBA00022989"/>
    </source>
</evidence>
<dbReference type="InterPro" id="IPR006016">
    <property type="entry name" value="UspA"/>
</dbReference>
<dbReference type="Gene3D" id="1.20.1530.20">
    <property type="match status" value="1"/>
</dbReference>
<feature type="transmembrane region" description="Helical" evidence="10">
    <location>
        <begin position="355"/>
        <end position="377"/>
    </location>
</feature>
<keyword evidence="7 10" id="KW-1133">Transmembrane helix</keyword>
<dbReference type="PANTHER" id="PTHR43562:SF4">
    <property type="entry name" value="NA(+)_H(+) ANTIPORTER NHAS5"/>
    <property type="match status" value="1"/>
</dbReference>
<dbReference type="GO" id="GO:0016020">
    <property type="term" value="C:membrane"/>
    <property type="evidence" value="ECO:0007669"/>
    <property type="project" value="UniProtKB-SubCell"/>
</dbReference>
<dbReference type="InterPro" id="IPR006153">
    <property type="entry name" value="Cation/H_exchanger_TM"/>
</dbReference>
<dbReference type="InterPro" id="IPR006015">
    <property type="entry name" value="Universal_stress_UspA"/>
</dbReference>
<feature type="transmembrane region" description="Helical" evidence="10">
    <location>
        <begin position="142"/>
        <end position="164"/>
    </location>
</feature>
<evidence type="ECO:0000313" key="13">
    <source>
        <dbReference type="EMBL" id="OEJ73556.1"/>
    </source>
</evidence>
<feature type="domain" description="Cation/H+ exchanger transmembrane" evidence="12">
    <location>
        <begin position="44"/>
        <end position="402"/>
    </location>
</feature>
<evidence type="ECO:0000256" key="4">
    <source>
        <dbReference type="ARBA" id="ARBA00022448"/>
    </source>
</evidence>
<keyword evidence="9 10" id="KW-0472">Membrane</keyword>
<keyword evidence="4" id="KW-0813">Transport</keyword>
<comment type="caution">
    <text evidence="13">The sequence shown here is derived from an EMBL/GenBank/DDBJ whole genome shotgun (WGS) entry which is preliminary data.</text>
</comment>
<keyword evidence="5" id="KW-0050">Antiport</keyword>
<dbReference type="GO" id="GO:1902600">
    <property type="term" value="P:proton transmembrane transport"/>
    <property type="evidence" value="ECO:0007669"/>
    <property type="project" value="InterPro"/>
</dbReference>
<feature type="transmembrane region" description="Helical" evidence="10">
    <location>
        <begin position="323"/>
        <end position="343"/>
    </location>
</feature>
<dbReference type="STRING" id="1781255.BH720_19050"/>
<evidence type="ECO:0000259" key="11">
    <source>
        <dbReference type="Pfam" id="PF00582"/>
    </source>
</evidence>
<evidence type="ECO:0000256" key="3">
    <source>
        <dbReference type="ARBA" id="ARBA00008791"/>
    </source>
</evidence>
<feature type="transmembrane region" description="Helical" evidence="10">
    <location>
        <begin position="389"/>
        <end position="406"/>
    </location>
</feature>
<dbReference type="InterPro" id="IPR038770">
    <property type="entry name" value="Na+/solute_symporter_sf"/>
</dbReference>
<organism evidence="13">
    <name type="scientific">Desertifilum tharense IPPAS B-1220</name>
    <dbReference type="NCBI Taxonomy" id="1781255"/>
    <lineage>
        <taxon>Bacteria</taxon>
        <taxon>Bacillati</taxon>
        <taxon>Cyanobacteriota</taxon>
        <taxon>Cyanophyceae</taxon>
        <taxon>Desertifilales</taxon>
        <taxon>Desertifilaceae</taxon>
        <taxon>Desertifilum</taxon>
    </lineage>
</organism>
<feature type="transmembrane region" description="Helical" evidence="10">
    <location>
        <begin position="205"/>
        <end position="224"/>
    </location>
</feature>
<evidence type="ECO:0000256" key="8">
    <source>
        <dbReference type="ARBA" id="ARBA00023065"/>
    </source>
</evidence>
<feature type="domain" description="UspA" evidence="11">
    <location>
        <begin position="430"/>
        <end position="559"/>
    </location>
</feature>
<name>A0A1E5QFU6_9CYAN</name>
<reference evidence="13" key="1">
    <citation type="submission" date="2016-09" db="EMBL/GenBank/DDBJ databases">
        <title>Draft genome of thermotolerant cyanobacterium Desertifilum sp. strain IPPAS B-1220.</title>
        <authorList>
            <person name="Sinetova M.A."/>
            <person name="Bolakhan K."/>
            <person name="Zayadan B.K."/>
            <person name="Mironov K.S."/>
            <person name="Ustinova V."/>
            <person name="Kupriyanova E.V."/>
            <person name="Sidorov R.A."/>
            <person name="Skrypnik A.N."/>
            <person name="Gogoleva N.E."/>
            <person name="Gogolev Y.V."/>
            <person name="Los D.A."/>
        </authorList>
    </citation>
    <scope>NUCLEOTIDE SEQUENCE [LARGE SCALE GENOMIC DNA]</scope>
    <source>
        <strain evidence="13">IPPAS B-1220</strain>
    </source>
</reference>
<sequence>MSDFGFNFNFGPALFLQAASTHNLAQLNVQPITEPVPVFLIMMAIMLIAPLLFERIKLPGIVGLIIAGVVVGPNGLGILERDASIVLLGTVGLLLLMFMAGLETSLDDLKYSADKAIVYGLATFAFPMLIGTGAMLLMGYGILASILVASCFATHTLIALPILLRLGIMRTTTVTVTLGGTLITNVLGLLVLAVVIRAHGGDLNLGFWLFLIPSLTIYTFATLWGVPKVGRWFFRRFGHDEGAEFTFVFATLLVVSYAAELIQIEPVIGAFLAGIAITQLIPTLSPLMNRIQFIGNNLFIPFFLISVGMLIDPMILINEPRSLLIAGVMIAAEVTAKFLAAWVPSKFLKLQFPNVMVMFGLSVAQAASTLAAITVAYEVELVDQLTVNGIIAMILVTCIASPWITARWGQQMKPQEAAAPVAVEDIQLGDRVLVPVANPNTEDNLLRLAMILAKKVNGTLLPLHVLIDQEGRVTEAAKIQQRQLLEAAETAANAAVIDVEPIGRVDDSIDKGIIRAAAEHQAGLVICGWKGYSTYQENFFGSVIDKVVRRATVPVLISRFPHSINNTARVFLAIAQMETTSAAFRQTIGLAKNIATELKATLHLVLLVNTTKTNRPPLDVEDFGLESDTPVQQVRGNFVAKLNRMLQTDDLLILTAGTHPHIWGLPALGIEPETIARNHQNIAIIVVHFPRR</sequence>
<feature type="transmembrane region" description="Helical" evidence="10">
    <location>
        <begin position="176"/>
        <end position="199"/>
    </location>
</feature>
<accession>A0A1E5QFU6</accession>
<comment type="similarity">
    <text evidence="2">Belongs to the monovalent cation:proton antiporter 2 (CPA2) transporter (TC 2.A.37) family.</text>
</comment>
<dbReference type="PRINTS" id="PR01438">
    <property type="entry name" value="UNVRSLSTRESS"/>
</dbReference>
<evidence type="ECO:0000256" key="6">
    <source>
        <dbReference type="ARBA" id="ARBA00022692"/>
    </source>
</evidence>
<evidence type="ECO:0000256" key="10">
    <source>
        <dbReference type="SAM" id="Phobius"/>
    </source>
</evidence>
<evidence type="ECO:0000256" key="2">
    <source>
        <dbReference type="ARBA" id="ARBA00005551"/>
    </source>
</evidence>